<dbReference type="InterPro" id="IPR000182">
    <property type="entry name" value="GNAT_dom"/>
</dbReference>
<dbReference type="PANTHER" id="PTHR43415:SF3">
    <property type="entry name" value="GNAT-FAMILY ACETYLTRANSFERASE"/>
    <property type="match status" value="1"/>
</dbReference>
<dbReference type="Pfam" id="PF13302">
    <property type="entry name" value="Acetyltransf_3"/>
    <property type="match status" value="1"/>
</dbReference>
<dbReference type="OrthoDB" id="9795206at2"/>
<dbReference type="RefSeq" id="WP_090040800.1">
    <property type="nucleotide sequence ID" value="NZ_FOKI01000012.1"/>
</dbReference>
<name>A0A1I0YAI8_9CLOT</name>
<protein>
    <submittedName>
        <fullName evidence="2">Protein N-acetyltransferase, RimJ/RimL family</fullName>
    </submittedName>
</protein>
<evidence type="ECO:0000313" key="2">
    <source>
        <dbReference type="EMBL" id="SFB10304.1"/>
    </source>
</evidence>
<feature type="domain" description="N-acetyltransferase" evidence="1">
    <location>
        <begin position="6"/>
        <end position="162"/>
    </location>
</feature>
<dbReference type="InterPro" id="IPR016181">
    <property type="entry name" value="Acyl_CoA_acyltransferase"/>
</dbReference>
<dbReference type="SUPFAM" id="SSF55729">
    <property type="entry name" value="Acyl-CoA N-acyltransferases (Nat)"/>
    <property type="match status" value="1"/>
</dbReference>
<evidence type="ECO:0000259" key="1">
    <source>
        <dbReference type="PROSITE" id="PS51186"/>
    </source>
</evidence>
<keyword evidence="2" id="KW-0808">Transferase</keyword>
<reference evidence="2 3" key="1">
    <citation type="submission" date="2016-10" db="EMBL/GenBank/DDBJ databases">
        <authorList>
            <person name="de Groot N.N."/>
        </authorList>
    </citation>
    <scope>NUCLEOTIDE SEQUENCE [LARGE SCALE GENOMIC DNA]</scope>
    <source>
        <strain evidence="2 3">DSM 12271</strain>
    </source>
</reference>
<organism evidence="2 3">
    <name type="scientific">Clostridium frigidicarnis</name>
    <dbReference type="NCBI Taxonomy" id="84698"/>
    <lineage>
        <taxon>Bacteria</taxon>
        <taxon>Bacillati</taxon>
        <taxon>Bacillota</taxon>
        <taxon>Clostridia</taxon>
        <taxon>Eubacteriales</taxon>
        <taxon>Clostridiaceae</taxon>
        <taxon>Clostridium</taxon>
    </lineage>
</organism>
<dbReference type="GO" id="GO:0016747">
    <property type="term" value="F:acyltransferase activity, transferring groups other than amino-acyl groups"/>
    <property type="evidence" value="ECO:0007669"/>
    <property type="project" value="InterPro"/>
</dbReference>
<evidence type="ECO:0000313" key="3">
    <source>
        <dbReference type="Proteomes" id="UP000198619"/>
    </source>
</evidence>
<dbReference type="STRING" id="84698.SAMN04488528_101237"/>
<dbReference type="Gene3D" id="3.40.630.30">
    <property type="match status" value="1"/>
</dbReference>
<gene>
    <name evidence="2" type="ORF">SAMN04488528_101237</name>
</gene>
<dbReference type="EMBL" id="FOKI01000012">
    <property type="protein sequence ID" value="SFB10304.1"/>
    <property type="molecule type" value="Genomic_DNA"/>
</dbReference>
<accession>A0A1I0YAI8</accession>
<dbReference type="PANTHER" id="PTHR43415">
    <property type="entry name" value="SPERMIDINE N(1)-ACETYLTRANSFERASE"/>
    <property type="match status" value="1"/>
</dbReference>
<dbReference type="AlphaFoldDB" id="A0A1I0YAI8"/>
<keyword evidence="3" id="KW-1185">Reference proteome</keyword>
<sequence length="166" mass="19411">MYKGKITIKATDENDLLNIINLWNNGEVMFYVGFPKGFNVTIEQLKQWLNRFNKNESCRHYSIYAENTGYCGETYYSIDFEHDLATLDIKLLPIAQGKGIAEYALSYAINKVFENNLATKAYVEPNPENKKAWKLYKKLGFISKPRPEFLEQNDIYLEITKDVWDK</sequence>
<proteinExistence type="predicted"/>
<dbReference type="PROSITE" id="PS51186">
    <property type="entry name" value="GNAT"/>
    <property type="match status" value="1"/>
</dbReference>
<dbReference type="Proteomes" id="UP000198619">
    <property type="component" value="Unassembled WGS sequence"/>
</dbReference>